<evidence type="ECO:0000313" key="8">
    <source>
        <dbReference type="EMBL" id="NMH80368.1"/>
    </source>
</evidence>
<reference evidence="8 9" key="1">
    <citation type="submission" date="2020-04" db="EMBL/GenBank/DDBJ databases">
        <authorList>
            <person name="Klaysubun C."/>
            <person name="Duangmal K."/>
            <person name="Lipun K."/>
        </authorList>
    </citation>
    <scope>NUCLEOTIDE SEQUENCE [LARGE SCALE GENOMIC DNA]</scope>
    <source>
        <strain evidence="8 9">JCM 11839</strain>
    </source>
</reference>
<dbReference type="PANTHER" id="PTHR43860:SF2">
    <property type="entry name" value="BETAINE ALDEHYDE DEHYDROGENASE-RELATED"/>
    <property type="match status" value="1"/>
</dbReference>
<dbReference type="Gene3D" id="3.40.605.10">
    <property type="entry name" value="Aldehyde Dehydrogenase, Chain A, domain 1"/>
    <property type="match status" value="1"/>
</dbReference>
<evidence type="ECO:0000256" key="2">
    <source>
        <dbReference type="ARBA" id="ARBA00023002"/>
    </source>
</evidence>
<dbReference type="PANTHER" id="PTHR43860">
    <property type="entry name" value="BETAINE ALDEHYDE DEHYDROGENASE"/>
    <property type="match status" value="1"/>
</dbReference>
<dbReference type="RefSeq" id="WP_169398423.1">
    <property type="nucleotide sequence ID" value="NZ_BAAAJH010000001.1"/>
</dbReference>
<gene>
    <name evidence="8" type="ORF">HF577_25175</name>
</gene>
<dbReference type="EMBL" id="JAAXKY010000099">
    <property type="protein sequence ID" value="NMH80368.1"/>
    <property type="molecule type" value="Genomic_DNA"/>
</dbReference>
<accession>A0ABX1RJ14</accession>
<dbReference type="InterPro" id="IPR016161">
    <property type="entry name" value="Ald_DH/histidinol_DH"/>
</dbReference>
<feature type="active site" evidence="5">
    <location>
        <position position="247"/>
    </location>
</feature>
<evidence type="ECO:0000256" key="4">
    <source>
        <dbReference type="ARBA" id="ARBA00037921"/>
    </source>
</evidence>
<dbReference type="PROSITE" id="PS00687">
    <property type="entry name" value="ALDEHYDE_DEHYDR_GLU"/>
    <property type="match status" value="1"/>
</dbReference>
<comment type="caution">
    <text evidence="8">The sequence shown here is derived from an EMBL/GenBank/DDBJ whole genome shotgun (WGS) entry which is preliminary data.</text>
</comment>
<name>A0ABX1RJ14_9PSEU</name>
<dbReference type="InterPro" id="IPR016160">
    <property type="entry name" value="Ald_DH_CS_CYS"/>
</dbReference>
<evidence type="ECO:0000256" key="1">
    <source>
        <dbReference type="ARBA" id="ARBA00009986"/>
    </source>
</evidence>
<evidence type="ECO:0000256" key="5">
    <source>
        <dbReference type="PROSITE-ProRule" id="PRU10007"/>
    </source>
</evidence>
<dbReference type="Pfam" id="PF00171">
    <property type="entry name" value="Aldedh"/>
    <property type="match status" value="1"/>
</dbReference>
<dbReference type="InterPro" id="IPR029510">
    <property type="entry name" value="Ald_DH_CS_GLU"/>
</dbReference>
<evidence type="ECO:0000313" key="9">
    <source>
        <dbReference type="Proteomes" id="UP001296706"/>
    </source>
</evidence>
<keyword evidence="3" id="KW-0520">NAD</keyword>
<evidence type="ECO:0000259" key="7">
    <source>
        <dbReference type="Pfam" id="PF00171"/>
    </source>
</evidence>
<dbReference type="Gene3D" id="3.40.309.10">
    <property type="entry name" value="Aldehyde Dehydrogenase, Chain A, domain 2"/>
    <property type="match status" value="1"/>
</dbReference>
<dbReference type="SUPFAM" id="SSF53720">
    <property type="entry name" value="ALDH-like"/>
    <property type="match status" value="1"/>
</dbReference>
<sequence length="488" mass="52627">MPSLFVDGAWISGSGGTADVINPFDASVLETVDQAGPDDVDRAVLAARAAFDTGPWRRVPAAERGALLRRVADLLVRDKKEIARTETLDTGKTLVESRIDVDDVTAVFRYYADLAGKDAGRVVDTGQAHVLSRVVPEPIGVCVLITPWNYPLLQLSWKVAPAIAAGNTMVIKPSEVTPLTSVLLVRLLEEAGVPAGVVNIVLGDGRSVGAPLTEHPAVDMVSFTGGLATGQAIIRASAATVKRVAVELGGKNPNIVFADTDFETAVDYALTAVFLHSGQVCSGGARLIVQDEMHDDLVAEIGRRAELIRLGNGLDEGSEVGPLVSAAHRAKIEDYVASAQAEGARLVVGGRRPEEPELQKGFFYRPTVFADVHREMRVVREETFGPILTVERFADEEEAIALGNDTEYGLAGAVWTSDMGRAERVARALRHGTVWINDYHPYIPGAEWGGFKRSGNGRELGPTGLAEYQEHKHIWHNTAPKPVRWFTH</sequence>
<organism evidence="8 9">
    <name type="scientific">Pseudonocardia xinjiangensis</name>
    <dbReference type="NCBI Taxonomy" id="75289"/>
    <lineage>
        <taxon>Bacteria</taxon>
        <taxon>Bacillati</taxon>
        <taxon>Actinomycetota</taxon>
        <taxon>Actinomycetes</taxon>
        <taxon>Pseudonocardiales</taxon>
        <taxon>Pseudonocardiaceae</taxon>
        <taxon>Pseudonocardia</taxon>
    </lineage>
</organism>
<protein>
    <submittedName>
        <fullName evidence="8">Aldehyde dehydrogenase family protein</fullName>
    </submittedName>
</protein>
<proteinExistence type="inferred from homology"/>
<dbReference type="InterPro" id="IPR016162">
    <property type="entry name" value="Ald_DH_N"/>
</dbReference>
<evidence type="ECO:0000256" key="3">
    <source>
        <dbReference type="ARBA" id="ARBA00023027"/>
    </source>
</evidence>
<keyword evidence="2 6" id="KW-0560">Oxidoreductase</keyword>
<dbReference type="InterPro" id="IPR016163">
    <property type="entry name" value="Ald_DH_C"/>
</dbReference>
<evidence type="ECO:0000256" key="6">
    <source>
        <dbReference type="RuleBase" id="RU003345"/>
    </source>
</evidence>
<comment type="similarity">
    <text evidence="1 6">Belongs to the aldehyde dehydrogenase family.</text>
</comment>
<keyword evidence="9" id="KW-1185">Reference proteome</keyword>
<feature type="domain" description="Aldehyde dehydrogenase" evidence="7">
    <location>
        <begin position="10"/>
        <end position="474"/>
    </location>
</feature>
<comment type="pathway">
    <text evidence="4">Amine and polyamine biosynthesis; betaine biosynthesis via choline pathway; betaine from betaine aldehyde: step 1/1.</text>
</comment>
<dbReference type="InterPro" id="IPR015590">
    <property type="entry name" value="Aldehyde_DH_dom"/>
</dbReference>
<dbReference type="PROSITE" id="PS00070">
    <property type="entry name" value="ALDEHYDE_DEHYDR_CYS"/>
    <property type="match status" value="1"/>
</dbReference>
<dbReference type="Proteomes" id="UP001296706">
    <property type="component" value="Unassembled WGS sequence"/>
</dbReference>